<sequence length="391" mass="44016">MLNQVFYPEKQPVNSSLIEEKKRMEFLETLWRNIETTNFFGIPAFKPLLAFGILLLTIIFQGIISKTIVKYIKYLTVKAGYNLDDNLLELIKKPLTFLIFAVALRIIQTILARGALDPNLSSLIFLTLVAFLLYNAAPLLAKLLEFLTMQTETELDDLLVPYVPKLVRIGTVVVVIIKASEVFLGASAGALIGLLGGAGVALGLLFKDIIYDWCCTIIIFTDGLYKPGDWAVVSGEFVQVVEIGLRTTKLYSWEWGSIKKMPNSRMVSGIVDNWSQDQSEIKEWGFKGAINIDCITSDQVEIMLKGMNQLFESIDGFYPGKYKCKFQGIQGNARVLSYMAKIDPNYYTSAINKFLLGLMKLMEKEGIHTQNIHFITDQDTYESNMKMASKN</sequence>
<feature type="transmembrane region" description="Helical" evidence="5">
    <location>
        <begin position="183"/>
        <end position="206"/>
    </location>
</feature>
<protein>
    <submittedName>
        <fullName evidence="7">MscS Mechanosensitive ion channel</fullName>
    </submittedName>
</protein>
<dbReference type="OrthoDB" id="450694at2"/>
<dbReference type="Gene3D" id="2.30.30.60">
    <property type="match status" value="1"/>
</dbReference>
<comment type="subcellular location">
    <subcellularLocation>
        <location evidence="1">Membrane</location>
    </subcellularLocation>
</comment>
<evidence type="ECO:0000256" key="3">
    <source>
        <dbReference type="ARBA" id="ARBA00022989"/>
    </source>
</evidence>
<evidence type="ECO:0000256" key="4">
    <source>
        <dbReference type="ARBA" id="ARBA00023136"/>
    </source>
</evidence>
<dbReference type="InterPro" id="IPR010920">
    <property type="entry name" value="LSM_dom_sf"/>
</dbReference>
<feature type="transmembrane region" description="Helical" evidence="5">
    <location>
        <begin position="123"/>
        <end position="147"/>
    </location>
</feature>
<reference evidence="7" key="1">
    <citation type="submission" date="2006-06" db="EMBL/GenBank/DDBJ databases">
        <title>Complete sequence of Trichodesmium erythraeum IMS101.</title>
        <authorList>
            <consortium name="US DOE Joint Genome Institute"/>
            <person name="Copeland A."/>
            <person name="Lucas S."/>
            <person name="Lapidus A."/>
            <person name="Barry K."/>
            <person name="Detter J.C."/>
            <person name="Glavina del Rio T."/>
            <person name="Hammon N."/>
            <person name="Israni S."/>
            <person name="Dalin E."/>
            <person name="Tice H."/>
            <person name="Pitluck S."/>
            <person name="Kiss H."/>
            <person name="Munk A.C."/>
            <person name="Brettin T."/>
            <person name="Bruce D."/>
            <person name="Han C."/>
            <person name="Tapia R."/>
            <person name="Gilna P."/>
            <person name="Schmutz J."/>
            <person name="Larimer F."/>
            <person name="Land M."/>
            <person name="Hauser L."/>
            <person name="Kyrpides N."/>
            <person name="Kim E."/>
            <person name="Richardson P."/>
        </authorList>
    </citation>
    <scope>NUCLEOTIDE SEQUENCE [LARGE SCALE GENOMIC DNA]</scope>
    <source>
        <strain evidence="7">IMS101</strain>
    </source>
</reference>
<dbReference type="STRING" id="203124.Tery_4761"/>
<evidence type="ECO:0000259" key="6">
    <source>
        <dbReference type="Pfam" id="PF00924"/>
    </source>
</evidence>
<dbReference type="SUPFAM" id="SSF50182">
    <property type="entry name" value="Sm-like ribonucleoproteins"/>
    <property type="match status" value="1"/>
</dbReference>
<dbReference type="PANTHER" id="PTHR30566:SF5">
    <property type="entry name" value="MECHANOSENSITIVE ION CHANNEL PROTEIN 1, MITOCHONDRIAL-RELATED"/>
    <property type="match status" value="1"/>
</dbReference>
<keyword evidence="2 5" id="KW-0812">Transmembrane</keyword>
<organism evidence="7">
    <name type="scientific">Trichodesmium erythraeum (strain IMS101)</name>
    <dbReference type="NCBI Taxonomy" id="203124"/>
    <lineage>
        <taxon>Bacteria</taxon>
        <taxon>Bacillati</taxon>
        <taxon>Cyanobacteriota</taxon>
        <taxon>Cyanophyceae</taxon>
        <taxon>Oscillatoriophycideae</taxon>
        <taxon>Oscillatoriales</taxon>
        <taxon>Microcoleaceae</taxon>
        <taxon>Trichodesmium</taxon>
    </lineage>
</organism>
<feature type="transmembrane region" description="Helical" evidence="5">
    <location>
        <begin position="48"/>
        <end position="69"/>
    </location>
</feature>
<name>Q10VK9_TRIEI</name>
<dbReference type="GO" id="GO:0055085">
    <property type="term" value="P:transmembrane transport"/>
    <property type="evidence" value="ECO:0007669"/>
    <property type="project" value="InterPro"/>
</dbReference>
<dbReference type="eggNOG" id="COG0668">
    <property type="taxonomic scope" value="Bacteria"/>
</dbReference>
<feature type="transmembrane region" description="Helical" evidence="5">
    <location>
        <begin position="90"/>
        <end position="111"/>
    </location>
</feature>
<accession>Q10VK9</accession>
<evidence type="ECO:0000256" key="2">
    <source>
        <dbReference type="ARBA" id="ARBA00022692"/>
    </source>
</evidence>
<dbReference type="KEGG" id="ter:Tery_4761"/>
<dbReference type="Gene3D" id="1.10.287.1260">
    <property type="match status" value="1"/>
</dbReference>
<dbReference type="EMBL" id="CP000393">
    <property type="protein sequence ID" value="ABG53715.1"/>
    <property type="molecule type" value="Genomic_DNA"/>
</dbReference>
<keyword evidence="4 5" id="KW-0472">Membrane</keyword>
<dbReference type="AlphaFoldDB" id="Q10VK9"/>
<evidence type="ECO:0000256" key="1">
    <source>
        <dbReference type="ARBA" id="ARBA00004370"/>
    </source>
</evidence>
<proteinExistence type="predicted"/>
<evidence type="ECO:0000313" key="7">
    <source>
        <dbReference type="EMBL" id="ABG53715.1"/>
    </source>
</evidence>
<dbReference type="Pfam" id="PF00924">
    <property type="entry name" value="MS_channel_2nd"/>
    <property type="match status" value="1"/>
</dbReference>
<dbReference type="InterPro" id="IPR006685">
    <property type="entry name" value="MscS_channel_2nd"/>
</dbReference>
<evidence type="ECO:0000256" key="5">
    <source>
        <dbReference type="SAM" id="Phobius"/>
    </source>
</evidence>
<feature type="domain" description="Mechanosensitive ion channel MscS" evidence="6">
    <location>
        <begin position="216"/>
        <end position="275"/>
    </location>
</feature>
<dbReference type="HOGENOM" id="CLU_741745_0_0_3"/>
<dbReference type="GO" id="GO:0016020">
    <property type="term" value="C:membrane"/>
    <property type="evidence" value="ECO:0007669"/>
    <property type="project" value="UniProtKB-SubCell"/>
</dbReference>
<gene>
    <name evidence="7" type="ordered locus">Tery_4761</name>
</gene>
<keyword evidence="3 5" id="KW-1133">Transmembrane helix</keyword>
<dbReference type="PANTHER" id="PTHR30566">
    <property type="entry name" value="YNAI-RELATED MECHANOSENSITIVE ION CHANNEL"/>
    <property type="match status" value="1"/>
</dbReference>
<dbReference type="InterPro" id="IPR023408">
    <property type="entry name" value="MscS_beta-dom_sf"/>
</dbReference>